<protein>
    <submittedName>
        <fullName evidence="3">Lipase family protein</fullName>
    </submittedName>
</protein>
<evidence type="ECO:0000256" key="1">
    <source>
        <dbReference type="SAM" id="SignalP"/>
    </source>
</evidence>
<evidence type="ECO:0000313" key="4">
    <source>
        <dbReference type="Proteomes" id="UP000293347"/>
    </source>
</evidence>
<dbReference type="Proteomes" id="UP000293347">
    <property type="component" value="Unassembled WGS sequence"/>
</dbReference>
<dbReference type="RefSeq" id="WP_131595869.1">
    <property type="nucleotide sequence ID" value="NZ_SJSL01000002.1"/>
</dbReference>
<name>A0A4V6N614_9SPHI</name>
<dbReference type="PANTHER" id="PTHR45856">
    <property type="entry name" value="ALPHA/BETA-HYDROLASES SUPERFAMILY PROTEIN"/>
    <property type="match status" value="1"/>
</dbReference>
<dbReference type="InterPro" id="IPR002921">
    <property type="entry name" value="Fungal_lipase-type"/>
</dbReference>
<dbReference type="AlphaFoldDB" id="A0A4V6N614"/>
<dbReference type="PANTHER" id="PTHR45856:SF24">
    <property type="entry name" value="FUNGAL LIPASE-LIKE DOMAIN-CONTAINING PROTEIN"/>
    <property type="match status" value="1"/>
</dbReference>
<feature type="domain" description="Fungal lipase-type" evidence="2">
    <location>
        <begin position="254"/>
        <end position="403"/>
    </location>
</feature>
<keyword evidence="4" id="KW-1185">Reference proteome</keyword>
<keyword evidence="1" id="KW-0732">Signal</keyword>
<dbReference type="InterPro" id="IPR051218">
    <property type="entry name" value="Sec_MonoDiacylglyc_Lipase"/>
</dbReference>
<organism evidence="3 4">
    <name type="scientific">Pedobacter psychroterrae</name>
    <dbReference type="NCBI Taxonomy" id="2530453"/>
    <lineage>
        <taxon>Bacteria</taxon>
        <taxon>Pseudomonadati</taxon>
        <taxon>Bacteroidota</taxon>
        <taxon>Sphingobacteriia</taxon>
        <taxon>Sphingobacteriales</taxon>
        <taxon>Sphingobacteriaceae</taxon>
        <taxon>Pedobacter</taxon>
    </lineage>
</organism>
<evidence type="ECO:0000313" key="3">
    <source>
        <dbReference type="EMBL" id="TCD01177.1"/>
    </source>
</evidence>
<dbReference type="EMBL" id="SJSL01000002">
    <property type="protein sequence ID" value="TCD01177.1"/>
    <property type="molecule type" value="Genomic_DNA"/>
</dbReference>
<evidence type="ECO:0000259" key="2">
    <source>
        <dbReference type="Pfam" id="PF01764"/>
    </source>
</evidence>
<dbReference type="SUPFAM" id="SSF53474">
    <property type="entry name" value="alpha/beta-Hydrolases"/>
    <property type="match status" value="1"/>
</dbReference>
<dbReference type="CDD" id="cd00519">
    <property type="entry name" value="Lipase_3"/>
    <property type="match status" value="1"/>
</dbReference>
<proteinExistence type="predicted"/>
<feature type="signal peptide" evidence="1">
    <location>
        <begin position="1"/>
        <end position="24"/>
    </location>
</feature>
<feature type="chain" id="PRO_5020215428" evidence="1">
    <location>
        <begin position="25"/>
        <end position="491"/>
    </location>
</feature>
<sequence length="491" mass="54803">MKTTSIKLMILSAMLLLSFENVIAQPAREINCFRNFGASDQNQQNVNAYLLSYLSAMIYPERLARETAQSATSLQNDERFAEAFENKFKHWFYDTNAPRPTAPTAPRDPSTASLDDCPSLKKYFPAVSSSTAVTGTVNKAIMDKVALSSKSPGLKVNPVIAMKVQRAVIADPAFMEKLKKEAACEAKYQLYLEEVKKYETAYDKYERDYTGYQMAMQIFNDRIPEFEYFHNPNPSDRRFRDPEAMLISTPTLVIVVFRGTDRSSTSWTSFGKDWGEWIVTDAVAIPHTPGNGIRGTVHSGFWNSLSAIRSRLTSSVIRHGGKTKKVWITGHSLGGGQAALFASHLQFSSAVDVQGIYTFGGPSCVGNSDFANQMKAKFTNASAGIHRFQRFEYVRDAVASLPIDLGSFIYAKAGTRNLIDGYDKYNFNRGERSATFDAGIPSFCHHHPEFYINGIHALIKRVNPGMISNLPFPTDSPDDKWEACSPIDWVL</sequence>
<dbReference type="Gene3D" id="3.40.50.1820">
    <property type="entry name" value="alpha/beta hydrolase"/>
    <property type="match status" value="1"/>
</dbReference>
<dbReference type="InterPro" id="IPR029058">
    <property type="entry name" value="AB_hydrolase_fold"/>
</dbReference>
<comment type="caution">
    <text evidence="3">The sequence shown here is derived from an EMBL/GenBank/DDBJ whole genome shotgun (WGS) entry which is preliminary data.</text>
</comment>
<dbReference type="GO" id="GO:0006629">
    <property type="term" value="P:lipid metabolic process"/>
    <property type="evidence" value="ECO:0007669"/>
    <property type="project" value="InterPro"/>
</dbReference>
<reference evidence="3 4" key="1">
    <citation type="submission" date="2019-02" db="EMBL/GenBank/DDBJ databases">
        <title>Pedobacter sp. RP-1-14 sp. nov., isolated from Arctic soil.</title>
        <authorList>
            <person name="Dahal R.H."/>
        </authorList>
    </citation>
    <scope>NUCLEOTIDE SEQUENCE [LARGE SCALE GENOMIC DNA]</scope>
    <source>
        <strain evidence="3 4">RP-1-14</strain>
    </source>
</reference>
<dbReference type="Pfam" id="PF01764">
    <property type="entry name" value="Lipase_3"/>
    <property type="match status" value="1"/>
</dbReference>
<accession>A0A4V6N614</accession>
<gene>
    <name evidence="3" type="ORF">EZ437_10455</name>
</gene>
<dbReference type="OrthoDB" id="927373at2"/>